<protein>
    <submittedName>
        <fullName evidence="2">NAD(P)-binding protein</fullName>
    </submittedName>
</protein>
<sequence>MTGATKQVALVVGASRGIGRQVAIDLAKNGYAVVVSAKSTSDASAVHPFPPDPNSPQSTISTVAREILEAGGTATAIPVDTRDPDSIQRLIDQTVSTYGRLDVIVYNSGAIWWASVENTPLKRFQLMQRVNIEGLYATIQAALPQFARQDWKGRIIVVSPPIYSRFFRGKTAYAMGKVGMSVLTKGLAMDWVREGKTGMAISSVWPAVAIQSAATERLGKEDLKDLRKATIFSDAILAMLKAPVEMVNGELEVDEDFLRKVGVKDFGKYSVVPEARPRRIMPVEFPDLRVAEQEDEGNRVDSTKLRAKL</sequence>
<name>A0A6A6JIR7_WESOR</name>
<organism evidence="2 3">
    <name type="scientific">Westerdykella ornata</name>
    <dbReference type="NCBI Taxonomy" id="318751"/>
    <lineage>
        <taxon>Eukaryota</taxon>
        <taxon>Fungi</taxon>
        <taxon>Dikarya</taxon>
        <taxon>Ascomycota</taxon>
        <taxon>Pezizomycotina</taxon>
        <taxon>Dothideomycetes</taxon>
        <taxon>Pleosporomycetidae</taxon>
        <taxon>Pleosporales</taxon>
        <taxon>Sporormiaceae</taxon>
        <taxon>Westerdykella</taxon>
    </lineage>
</organism>
<dbReference type="SUPFAM" id="SSF51735">
    <property type="entry name" value="NAD(P)-binding Rossmann-fold domains"/>
    <property type="match status" value="1"/>
</dbReference>
<evidence type="ECO:0000256" key="1">
    <source>
        <dbReference type="ARBA" id="ARBA00022857"/>
    </source>
</evidence>
<dbReference type="PROSITE" id="PS00061">
    <property type="entry name" value="ADH_SHORT"/>
    <property type="match status" value="1"/>
</dbReference>
<dbReference type="Gene3D" id="3.40.50.720">
    <property type="entry name" value="NAD(P)-binding Rossmann-like Domain"/>
    <property type="match status" value="1"/>
</dbReference>
<dbReference type="InterPro" id="IPR002347">
    <property type="entry name" value="SDR_fam"/>
</dbReference>
<dbReference type="AlphaFoldDB" id="A0A6A6JIR7"/>
<dbReference type="EMBL" id="ML986495">
    <property type="protein sequence ID" value="KAF2276003.1"/>
    <property type="molecule type" value="Genomic_DNA"/>
</dbReference>
<dbReference type="InterPro" id="IPR036291">
    <property type="entry name" value="NAD(P)-bd_dom_sf"/>
</dbReference>
<dbReference type="InterPro" id="IPR051935">
    <property type="entry name" value="HSDL2"/>
</dbReference>
<dbReference type="Proteomes" id="UP000800097">
    <property type="component" value="Unassembled WGS sequence"/>
</dbReference>
<dbReference type="PANTHER" id="PTHR42808:SF4">
    <property type="entry name" value="SHORT CHAIN DEHYDROGENASE"/>
    <property type="match status" value="1"/>
</dbReference>
<dbReference type="OrthoDB" id="5327538at2759"/>
<reference evidence="2" key="1">
    <citation type="journal article" date="2020" name="Stud. Mycol.">
        <title>101 Dothideomycetes genomes: a test case for predicting lifestyles and emergence of pathogens.</title>
        <authorList>
            <person name="Haridas S."/>
            <person name="Albert R."/>
            <person name="Binder M."/>
            <person name="Bloem J."/>
            <person name="Labutti K."/>
            <person name="Salamov A."/>
            <person name="Andreopoulos B."/>
            <person name="Baker S."/>
            <person name="Barry K."/>
            <person name="Bills G."/>
            <person name="Bluhm B."/>
            <person name="Cannon C."/>
            <person name="Castanera R."/>
            <person name="Culley D."/>
            <person name="Daum C."/>
            <person name="Ezra D."/>
            <person name="Gonzalez J."/>
            <person name="Henrissat B."/>
            <person name="Kuo A."/>
            <person name="Liang C."/>
            <person name="Lipzen A."/>
            <person name="Lutzoni F."/>
            <person name="Magnuson J."/>
            <person name="Mondo S."/>
            <person name="Nolan M."/>
            <person name="Ohm R."/>
            <person name="Pangilinan J."/>
            <person name="Park H.-J."/>
            <person name="Ramirez L."/>
            <person name="Alfaro M."/>
            <person name="Sun H."/>
            <person name="Tritt A."/>
            <person name="Yoshinaga Y."/>
            <person name="Zwiers L.-H."/>
            <person name="Turgeon B."/>
            <person name="Goodwin S."/>
            <person name="Spatafora J."/>
            <person name="Crous P."/>
            <person name="Grigoriev I."/>
        </authorList>
    </citation>
    <scope>NUCLEOTIDE SEQUENCE</scope>
    <source>
        <strain evidence="2">CBS 379.55</strain>
    </source>
</reference>
<dbReference type="RefSeq" id="XP_033653542.1">
    <property type="nucleotide sequence ID" value="XM_033798493.1"/>
</dbReference>
<accession>A0A6A6JIR7</accession>
<dbReference type="InterPro" id="IPR020904">
    <property type="entry name" value="Sc_DH/Rdtase_CS"/>
</dbReference>
<evidence type="ECO:0000313" key="2">
    <source>
        <dbReference type="EMBL" id="KAF2276003.1"/>
    </source>
</evidence>
<keyword evidence="3" id="KW-1185">Reference proteome</keyword>
<gene>
    <name evidence="2" type="ORF">EI97DRAFT_433932</name>
</gene>
<proteinExistence type="predicted"/>
<evidence type="ECO:0000313" key="3">
    <source>
        <dbReference type="Proteomes" id="UP000800097"/>
    </source>
</evidence>
<keyword evidence="1" id="KW-0521">NADP</keyword>
<dbReference type="PANTHER" id="PTHR42808">
    <property type="entry name" value="HYDROXYSTEROID DEHYDROGENASE-LIKE PROTEIN 2"/>
    <property type="match status" value="1"/>
</dbReference>
<dbReference type="Pfam" id="PF00106">
    <property type="entry name" value="adh_short"/>
    <property type="match status" value="2"/>
</dbReference>
<dbReference type="GeneID" id="54551668"/>
<dbReference type="PRINTS" id="PR00081">
    <property type="entry name" value="GDHRDH"/>
</dbReference>